<dbReference type="Gene3D" id="3.20.20.140">
    <property type="entry name" value="Metal-dependent hydrolases"/>
    <property type="match status" value="1"/>
</dbReference>
<dbReference type="GO" id="GO:0006208">
    <property type="term" value="P:pyrimidine nucleobase catabolic process"/>
    <property type="evidence" value="ECO:0007669"/>
    <property type="project" value="TreeGrafter"/>
</dbReference>
<protein>
    <submittedName>
        <fullName evidence="2">Amidohydrolase-related domain-containing protein</fullName>
    </submittedName>
</protein>
<dbReference type="SUPFAM" id="SSF51338">
    <property type="entry name" value="Composite domain of metallo-dependent hydrolases"/>
    <property type="match status" value="1"/>
</dbReference>
<name>A0A915CU79_9BILA</name>
<dbReference type="GO" id="GO:0004157">
    <property type="term" value="F:dihydropyrimidinase activity"/>
    <property type="evidence" value="ECO:0007669"/>
    <property type="project" value="TreeGrafter"/>
</dbReference>
<keyword evidence="1" id="KW-1185">Reference proteome</keyword>
<sequence>MSADRIPLRPQLAHSEDALEMLANNPLCMCVSDHHITKIASTLNGMVKTTSSGIIPSSAGIEERMSVLWEKAVVQLGKLDPMRFVAGRVAVGSDADLVLWDLDSSRQLSSLLTPFHQMSVRATPMTTICAGQVLYTDGKFVGPSRTGQTSSKTGVAQDYFLPLEANSPYVRDGSTEGKTFNLSLQAVGRGKPETRSG</sequence>
<dbReference type="InterPro" id="IPR050378">
    <property type="entry name" value="Metallo-dep_Hydrolases_sf"/>
</dbReference>
<dbReference type="Proteomes" id="UP000887574">
    <property type="component" value="Unplaced"/>
</dbReference>
<accession>A0A915CU79</accession>
<reference evidence="2" key="1">
    <citation type="submission" date="2022-11" db="UniProtKB">
        <authorList>
            <consortium name="WormBaseParasite"/>
        </authorList>
    </citation>
    <scope>IDENTIFICATION</scope>
</reference>
<dbReference type="PANTHER" id="PTHR11647:SF74">
    <property type="entry name" value="PROTEIN UNC-33"/>
    <property type="match status" value="1"/>
</dbReference>
<dbReference type="InterPro" id="IPR011059">
    <property type="entry name" value="Metal-dep_hydrolase_composite"/>
</dbReference>
<dbReference type="AlphaFoldDB" id="A0A915CU79"/>
<evidence type="ECO:0000313" key="2">
    <source>
        <dbReference type="WBParaSite" id="jg12444"/>
    </source>
</evidence>
<dbReference type="WBParaSite" id="jg12444">
    <property type="protein sequence ID" value="jg12444"/>
    <property type="gene ID" value="jg12444"/>
</dbReference>
<dbReference type="PANTHER" id="PTHR11647">
    <property type="entry name" value="HYDRANTOINASE/DIHYDROPYRIMIDINASE FAMILY MEMBER"/>
    <property type="match status" value="1"/>
</dbReference>
<proteinExistence type="predicted"/>
<evidence type="ECO:0000313" key="1">
    <source>
        <dbReference type="Proteomes" id="UP000887574"/>
    </source>
</evidence>
<dbReference type="GO" id="GO:0005829">
    <property type="term" value="C:cytosol"/>
    <property type="evidence" value="ECO:0007669"/>
    <property type="project" value="TreeGrafter"/>
</dbReference>
<organism evidence="1 2">
    <name type="scientific">Ditylenchus dipsaci</name>
    <dbReference type="NCBI Taxonomy" id="166011"/>
    <lineage>
        <taxon>Eukaryota</taxon>
        <taxon>Metazoa</taxon>
        <taxon>Ecdysozoa</taxon>
        <taxon>Nematoda</taxon>
        <taxon>Chromadorea</taxon>
        <taxon>Rhabditida</taxon>
        <taxon>Tylenchina</taxon>
        <taxon>Tylenchomorpha</taxon>
        <taxon>Sphaerularioidea</taxon>
        <taxon>Anguinidae</taxon>
        <taxon>Anguininae</taxon>
        <taxon>Ditylenchus</taxon>
    </lineage>
</organism>